<organism evidence="1 2">
    <name type="scientific">Cystobacter fuscus (strain ATCC 25194 / DSM 2262 / NBRC 100088 / M29)</name>
    <dbReference type="NCBI Taxonomy" id="1242864"/>
    <lineage>
        <taxon>Bacteria</taxon>
        <taxon>Pseudomonadati</taxon>
        <taxon>Myxococcota</taxon>
        <taxon>Myxococcia</taxon>
        <taxon>Myxococcales</taxon>
        <taxon>Cystobacterineae</taxon>
        <taxon>Archangiaceae</taxon>
        <taxon>Cystobacter</taxon>
    </lineage>
</organism>
<dbReference type="AlphaFoldDB" id="S9Q5E4"/>
<sequence length="54" mass="5647">MSILDYRETAAAVAPSARFPLSGTFPGAADSLPVMSTTLPDFGNLALTQATTRF</sequence>
<reference evidence="1" key="1">
    <citation type="submission" date="2013-05" db="EMBL/GenBank/DDBJ databases">
        <title>Genome assembly of Cystobacter fuscus DSM 2262.</title>
        <authorList>
            <person name="Sharma G."/>
            <person name="Khatri I."/>
            <person name="Kaur C."/>
            <person name="Mayilraj S."/>
            <person name="Subramanian S."/>
        </authorList>
    </citation>
    <scope>NUCLEOTIDE SEQUENCE [LARGE SCALE GENOMIC DNA]</scope>
    <source>
        <strain evidence="1">DSM 2262</strain>
    </source>
</reference>
<evidence type="ECO:0000313" key="1">
    <source>
        <dbReference type="EMBL" id="EPX56544.1"/>
    </source>
</evidence>
<dbReference type="EMBL" id="ANAH02000066">
    <property type="protein sequence ID" value="EPX56544.1"/>
    <property type="molecule type" value="Genomic_DNA"/>
</dbReference>
<evidence type="ECO:0000313" key="2">
    <source>
        <dbReference type="Proteomes" id="UP000011682"/>
    </source>
</evidence>
<comment type="caution">
    <text evidence="1">The sequence shown here is derived from an EMBL/GenBank/DDBJ whole genome shotgun (WGS) entry which is preliminary data.</text>
</comment>
<protein>
    <submittedName>
        <fullName evidence="1">Uncharacterized protein</fullName>
    </submittedName>
</protein>
<dbReference type="Proteomes" id="UP000011682">
    <property type="component" value="Unassembled WGS sequence"/>
</dbReference>
<name>S9Q5E4_CYSF2</name>
<gene>
    <name evidence="1" type="ORF">D187_007886</name>
</gene>
<proteinExistence type="predicted"/>
<keyword evidence="2" id="KW-1185">Reference proteome</keyword>
<accession>S9Q5E4</accession>